<evidence type="ECO:0000313" key="2">
    <source>
        <dbReference type="EMBL" id="KDR38619.1"/>
    </source>
</evidence>
<name>A0A069PFM2_9BURK</name>
<keyword evidence="1" id="KW-1133">Transmembrane helix</keyword>
<feature type="transmembrane region" description="Helical" evidence="1">
    <location>
        <begin position="33"/>
        <end position="56"/>
    </location>
</feature>
<evidence type="ECO:0000313" key="3">
    <source>
        <dbReference type="Proteomes" id="UP000027466"/>
    </source>
</evidence>
<dbReference type="EMBL" id="JFHC01000082">
    <property type="protein sequence ID" value="KDR38619.1"/>
    <property type="molecule type" value="Genomic_DNA"/>
</dbReference>
<keyword evidence="1" id="KW-0812">Transmembrane</keyword>
<reference evidence="2 3" key="1">
    <citation type="submission" date="2014-03" db="EMBL/GenBank/DDBJ databases">
        <title>Draft Genome Sequences of Four Burkholderia Strains.</title>
        <authorList>
            <person name="Liu X.Y."/>
            <person name="Li C.X."/>
            <person name="Xu J.H."/>
        </authorList>
    </citation>
    <scope>NUCLEOTIDE SEQUENCE [LARGE SCALE GENOMIC DNA]</scope>
    <source>
        <strain evidence="2 3">DSM 50014</strain>
    </source>
</reference>
<keyword evidence="1" id="KW-0472">Membrane</keyword>
<accession>A0A069PFM2</accession>
<proteinExistence type="predicted"/>
<evidence type="ECO:0000256" key="1">
    <source>
        <dbReference type="SAM" id="Phobius"/>
    </source>
</evidence>
<gene>
    <name evidence="2" type="ORF">BG61_38940</name>
</gene>
<protein>
    <submittedName>
        <fullName evidence="2">Uncharacterized protein</fullName>
    </submittedName>
</protein>
<comment type="caution">
    <text evidence="2">The sequence shown here is derived from an EMBL/GenBank/DDBJ whole genome shotgun (WGS) entry which is preliminary data.</text>
</comment>
<sequence>MRWRITRHSKLPCTSTGSASATIRIRFRPFDSCYWPAAGDFTLGVANVLLLVGALVPDVELLFVLFGSPEFGDLAVMPLSEFVAPGVP</sequence>
<dbReference type="AlphaFoldDB" id="A0A069PFM2"/>
<organism evidence="2 3">
    <name type="scientific">Caballeronia glathei</name>
    <dbReference type="NCBI Taxonomy" id="60547"/>
    <lineage>
        <taxon>Bacteria</taxon>
        <taxon>Pseudomonadati</taxon>
        <taxon>Pseudomonadota</taxon>
        <taxon>Betaproteobacteria</taxon>
        <taxon>Burkholderiales</taxon>
        <taxon>Burkholderiaceae</taxon>
        <taxon>Caballeronia</taxon>
    </lineage>
</organism>
<keyword evidence="3" id="KW-1185">Reference proteome</keyword>
<dbReference type="Proteomes" id="UP000027466">
    <property type="component" value="Unassembled WGS sequence"/>
</dbReference>